<reference evidence="4" key="1">
    <citation type="submission" date="2017-02" db="UniProtKB">
        <authorList>
            <consortium name="WormBaseParasite"/>
        </authorList>
    </citation>
    <scope>IDENTIFICATION</scope>
</reference>
<dbReference type="AlphaFoldDB" id="A0A0N4YVX9"/>
<organism evidence="4">
    <name type="scientific">Nippostrongylus brasiliensis</name>
    <name type="common">Rat hookworm</name>
    <dbReference type="NCBI Taxonomy" id="27835"/>
    <lineage>
        <taxon>Eukaryota</taxon>
        <taxon>Metazoa</taxon>
        <taxon>Ecdysozoa</taxon>
        <taxon>Nematoda</taxon>
        <taxon>Chromadorea</taxon>
        <taxon>Rhabditida</taxon>
        <taxon>Rhabditina</taxon>
        <taxon>Rhabditomorpha</taxon>
        <taxon>Strongyloidea</taxon>
        <taxon>Heligmosomidae</taxon>
        <taxon>Nippostrongylus</taxon>
    </lineage>
</organism>
<reference evidence="2 3" key="2">
    <citation type="submission" date="2018-11" db="EMBL/GenBank/DDBJ databases">
        <authorList>
            <consortium name="Pathogen Informatics"/>
        </authorList>
    </citation>
    <scope>NUCLEOTIDE SEQUENCE [LARGE SCALE GENOMIC DNA]</scope>
</reference>
<name>A0A0N4YVX9_NIPBR</name>
<keyword evidence="3" id="KW-1185">Reference proteome</keyword>
<dbReference type="EMBL" id="UYSL01026294">
    <property type="protein sequence ID" value="VDL85148.1"/>
    <property type="molecule type" value="Genomic_DNA"/>
</dbReference>
<evidence type="ECO:0000313" key="4">
    <source>
        <dbReference type="WBParaSite" id="NBR_0002140101-mRNA-1"/>
    </source>
</evidence>
<dbReference type="WBParaSite" id="NBR_0002140101-mRNA-1">
    <property type="protein sequence ID" value="NBR_0002140101-mRNA-1"/>
    <property type="gene ID" value="NBR_0002140101"/>
</dbReference>
<evidence type="ECO:0000313" key="2">
    <source>
        <dbReference type="EMBL" id="VDL85148.1"/>
    </source>
</evidence>
<sequence length="184" mass="20712">MVCRVYMREESPWVLTIVVVPASAHAVPLLFCLCDEPLLAMHLGKRNSPPPERVVDRRFSSSPSAKLNDERKPVGIAMDHAVVRGILDEQCDCVSLEGDKCSKTSYCGESKAQLSFSNILRGTFKQVPGLPYFYYTPQHKESDTRFTGKSELAFFEGLFSDQPVRVGEAATLDRKMSEFFFHKL</sequence>
<protein>
    <submittedName>
        <fullName evidence="4">Secreted protein</fullName>
    </submittedName>
</protein>
<proteinExistence type="predicted"/>
<feature type="region of interest" description="Disordered" evidence="1">
    <location>
        <begin position="45"/>
        <end position="70"/>
    </location>
</feature>
<gene>
    <name evidence="2" type="ORF">NBR_LOCUS21402</name>
</gene>
<dbReference type="Proteomes" id="UP000271162">
    <property type="component" value="Unassembled WGS sequence"/>
</dbReference>
<evidence type="ECO:0000256" key="1">
    <source>
        <dbReference type="SAM" id="MobiDB-lite"/>
    </source>
</evidence>
<accession>A0A0N4YVX9</accession>
<evidence type="ECO:0000313" key="3">
    <source>
        <dbReference type="Proteomes" id="UP000271162"/>
    </source>
</evidence>